<evidence type="ECO:0000313" key="3">
    <source>
        <dbReference type="Proteomes" id="UP000215127"/>
    </source>
</evidence>
<evidence type="ECO:0000313" key="2">
    <source>
        <dbReference type="EMBL" id="SMQ53258.1"/>
    </source>
</evidence>
<evidence type="ECO:0000256" key="1">
    <source>
        <dbReference type="SAM" id="MobiDB-lite"/>
    </source>
</evidence>
<protein>
    <submittedName>
        <fullName evidence="2">Uncharacterized protein</fullName>
    </submittedName>
</protein>
<accession>A0A1X7S0Q0</accession>
<proteinExistence type="predicted"/>
<sequence length="172" mass="19148">MIFPATFDYKYNPPLLFQQNLLRHKPQFHPSTSNIITMAAAFANSPEAIAVLAVIQALMDSKVEVHRGGEFWALVSAKVRTEHGFNIGSGRAKKMHRMMRTAAPSGVPDARKFLQRAARSHRRRKDRAAREEAGGLRGAGAVEGEGEGEEEGEEEAEKQAKTNEFTLAFRER</sequence>
<gene>
    <name evidence="2" type="ORF">ZT3D7_G8411</name>
</gene>
<keyword evidence="3" id="KW-1185">Reference proteome</keyword>
<dbReference type="Proteomes" id="UP000215127">
    <property type="component" value="Chromosome 8"/>
</dbReference>
<feature type="compositionally biased region" description="Basic residues" evidence="1">
    <location>
        <begin position="118"/>
        <end position="127"/>
    </location>
</feature>
<feature type="region of interest" description="Disordered" evidence="1">
    <location>
        <begin position="116"/>
        <end position="172"/>
    </location>
</feature>
<organism evidence="2 3">
    <name type="scientific">Zymoseptoria tritici (strain ST99CH_3D7)</name>
    <dbReference type="NCBI Taxonomy" id="1276538"/>
    <lineage>
        <taxon>Eukaryota</taxon>
        <taxon>Fungi</taxon>
        <taxon>Dikarya</taxon>
        <taxon>Ascomycota</taxon>
        <taxon>Pezizomycotina</taxon>
        <taxon>Dothideomycetes</taxon>
        <taxon>Dothideomycetidae</taxon>
        <taxon>Mycosphaerellales</taxon>
        <taxon>Mycosphaerellaceae</taxon>
        <taxon>Zymoseptoria</taxon>
    </lineage>
</organism>
<reference evidence="2 3" key="1">
    <citation type="submission" date="2016-06" db="EMBL/GenBank/DDBJ databases">
        <authorList>
            <person name="Kjaerup R.B."/>
            <person name="Dalgaard T.S."/>
            <person name="Juul-Madsen H.R."/>
        </authorList>
    </citation>
    <scope>NUCLEOTIDE SEQUENCE [LARGE SCALE GENOMIC DNA]</scope>
</reference>
<name>A0A1X7S0Q0_ZYMT9</name>
<dbReference type="EMBL" id="LT853699">
    <property type="protein sequence ID" value="SMQ53258.1"/>
    <property type="molecule type" value="Genomic_DNA"/>
</dbReference>
<feature type="compositionally biased region" description="Acidic residues" evidence="1">
    <location>
        <begin position="144"/>
        <end position="156"/>
    </location>
</feature>
<dbReference type="AlphaFoldDB" id="A0A1X7S0Q0"/>